<feature type="transmembrane region" description="Helical" evidence="10">
    <location>
        <begin position="182"/>
        <end position="203"/>
    </location>
</feature>
<dbReference type="EMBL" id="JAUJYO010000016">
    <property type="protein sequence ID" value="KAK1295492.1"/>
    <property type="molecule type" value="Genomic_DNA"/>
</dbReference>
<evidence type="ECO:0000259" key="11">
    <source>
        <dbReference type="Pfam" id="PF01490"/>
    </source>
</evidence>
<evidence type="ECO:0000256" key="10">
    <source>
        <dbReference type="SAM" id="Phobius"/>
    </source>
</evidence>
<reference evidence="12" key="2">
    <citation type="submission" date="2023-06" db="EMBL/GenBank/DDBJ databases">
        <authorList>
            <person name="Ma L."/>
            <person name="Liu K.-W."/>
            <person name="Li Z."/>
            <person name="Hsiao Y.-Y."/>
            <person name="Qi Y."/>
            <person name="Fu T."/>
            <person name="Tang G."/>
            <person name="Zhang D."/>
            <person name="Sun W.-H."/>
            <person name="Liu D.-K."/>
            <person name="Li Y."/>
            <person name="Chen G.-Z."/>
            <person name="Liu X.-D."/>
            <person name="Liao X.-Y."/>
            <person name="Jiang Y.-T."/>
            <person name="Yu X."/>
            <person name="Hao Y."/>
            <person name="Huang J."/>
            <person name="Zhao X.-W."/>
            <person name="Ke S."/>
            <person name="Chen Y.-Y."/>
            <person name="Wu W.-L."/>
            <person name="Hsu J.-L."/>
            <person name="Lin Y.-F."/>
            <person name="Huang M.-D."/>
            <person name="Li C.-Y."/>
            <person name="Huang L."/>
            <person name="Wang Z.-W."/>
            <person name="Zhao X."/>
            <person name="Zhong W.-Y."/>
            <person name="Peng D.-H."/>
            <person name="Ahmad S."/>
            <person name="Lan S."/>
            <person name="Zhang J.-S."/>
            <person name="Tsai W.-C."/>
            <person name="Van De Peer Y."/>
            <person name="Liu Z.-J."/>
        </authorList>
    </citation>
    <scope>NUCLEOTIDE SEQUENCE</scope>
    <source>
        <strain evidence="12">CP</strain>
        <tissue evidence="12">Leaves</tissue>
    </source>
</reference>
<feature type="transmembrane region" description="Helical" evidence="10">
    <location>
        <begin position="270"/>
        <end position="291"/>
    </location>
</feature>
<evidence type="ECO:0000256" key="2">
    <source>
        <dbReference type="ARBA" id="ARBA00022448"/>
    </source>
</evidence>
<comment type="subcellular location">
    <subcellularLocation>
        <location evidence="1">Cell membrane</location>
        <topology evidence="1">Multi-pass membrane protein</topology>
    </subcellularLocation>
</comment>
<evidence type="ECO:0000313" key="13">
    <source>
        <dbReference type="Proteomes" id="UP001180020"/>
    </source>
</evidence>
<feature type="transmembrane region" description="Helical" evidence="10">
    <location>
        <begin position="159"/>
        <end position="176"/>
    </location>
</feature>
<sequence>MGTQAPPSPDAHINGTKKSKEQQKIDDWLPITSSRNAKWWYSAFHNVTAMVGAGVLSLPYAMAELGWGPGIAVLVLSWIITLYTLWQMVQMHEMVPGKRFDRYHELGQHAFGEKLGLWIVVPQQLIVEVGVDIVYMVTGGKSLQKFHDTVCTDCKKIKLTYFIMIFASVHFVLSQLPNFNSISGVSLAAAVMSLSYSTIAWGASVDKGKQADADYGYKSHSTSGTIFGFFSALGDVAFAYAGHNVVLEIQATIPSTPENPSKKPMWKGVIVAYIVVALCYFPVALIGYWAFGNSVDDNILITLSKPRWLIAMANLFVVVHVIGSYQIYAMPVFDMMETVLVKKLHFPPGIILRLITRSTYVAFTMFLAMTFPFFSGLLSFFGGFAFAPTTYFLPCIMWLSIYKPKKYSLSWITNWICIVLGVLLMIVAPIGGLREIIVKAKTYKFYS</sequence>
<evidence type="ECO:0000256" key="6">
    <source>
        <dbReference type="ARBA" id="ARBA00022989"/>
    </source>
</evidence>
<feature type="domain" description="Amino acid transporter transmembrane" evidence="11">
    <location>
        <begin position="36"/>
        <end position="431"/>
    </location>
</feature>
<evidence type="ECO:0000256" key="9">
    <source>
        <dbReference type="SAM" id="MobiDB-lite"/>
    </source>
</evidence>
<keyword evidence="6 10" id="KW-1133">Transmembrane helix</keyword>
<dbReference type="PANTHER" id="PTHR48017">
    <property type="entry name" value="OS05G0424000 PROTEIN-RELATED"/>
    <property type="match status" value="1"/>
</dbReference>
<keyword evidence="3" id="KW-1003">Cell membrane</keyword>
<keyword evidence="4 10" id="KW-0812">Transmembrane</keyword>
<evidence type="ECO:0000313" key="12">
    <source>
        <dbReference type="EMBL" id="KAK1295492.1"/>
    </source>
</evidence>
<reference evidence="12" key="1">
    <citation type="journal article" date="2023" name="Nat. Commun.">
        <title>Diploid and tetraploid genomes of Acorus and the evolution of monocots.</title>
        <authorList>
            <person name="Ma L."/>
            <person name="Liu K.W."/>
            <person name="Li Z."/>
            <person name="Hsiao Y.Y."/>
            <person name="Qi Y."/>
            <person name="Fu T."/>
            <person name="Tang G.D."/>
            <person name="Zhang D."/>
            <person name="Sun W.H."/>
            <person name="Liu D.K."/>
            <person name="Li Y."/>
            <person name="Chen G.Z."/>
            <person name="Liu X.D."/>
            <person name="Liao X.Y."/>
            <person name="Jiang Y.T."/>
            <person name="Yu X."/>
            <person name="Hao Y."/>
            <person name="Huang J."/>
            <person name="Zhao X.W."/>
            <person name="Ke S."/>
            <person name="Chen Y.Y."/>
            <person name="Wu W.L."/>
            <person name="Hsu J.L."/>
            <person name="Lin Y.F."/>
            <person name="Huang M.D."/>
            <person name="Li C.Y."/>
            <person name="Huang L."/>
            <person name="Wang Z.W."/>
            <person name="Zhao X."/>
            <person name="Zhong W.Y."/>
            <person name="Peng D.H."/>
            <person name="Ahmad S."/>
            <person name="Lan S."/>
            <person name="Zhang J.S."/>
            <person name="Tsai W.C."/>
            <person name="Van de Peer Y."/>
            <person name="Liu Z.J."/>
        </authorList>
    </citation>
    <scope>NUCLEOTIDE SEQUENCE</scope>
    <source>
        <strain evidence="12">CP</strain>
    </source>
</reference>
<evidence type="ECO:0000256" key="3">
    <source>
        <dbReference type="ARBA" id="ARBA00022475"/>
    </source>
</evidence>
<evidence type="ECO:0000256" key="5">
    <source>
        <dbReference type="ARBA" id="ARBA00022970"/>
    </source>
</evidence>
<keyword evidence="13" id="KW-1185">Reference proteome</keyword>
<dbReference type="Proteomes" id="UP001180020">
    <property type="component" value="Unassembled WGS sequence"/>
</dbReference>
<proteinExistence type="inferred from homology"/>
<dbReference type="Pfam" id="PF01490">
    <property type="entry name" value="Aa_trans"/>
    <property type="match status" value="1"/>
</dbReference>
<dbReference type="InterPro" id="IPR013057">
    <property type="entry name" value="AA_transpt_TM"/>
</dbReference>
<feature type="transmembrane region" description="Helical" evidence="10">
    <location>
        <begin position="411"/>
        <end position="431"/>
    </location>
</feature>
<dbReference type="Gene3D" id="1.20.1740.10">
    <property type="entry name" value="Amino acid/polyamine transporter I"/>
    <property type="match status" value="1"/>
</dbReference>
<comment type="caution">
    <text evidence="12">The sequence shown here is derived from an EMBL/GenBank/DDBJ whole genome shotgun (WGS) entry which is preliminary data.</text>
</comment>
<keyword evidence="5" id="KW-0029">Amino-acid transport</keyword>
<comment type="similarity">
    <text evidence="8">Belongs to the amino acid/polyamine transporter 2 family. Amino acid/auxin permease (AAAP) (TC 2.A.18.2) subfamily.</text>
</comment>
<organism evidence="12 13">
    <name type="scientific">Acorus calamus</name>
    <name type="common">Sweet flag</name>
    <dbReference type="NCBI Taxonomy" id="4465"/>
    <lineage>
        <taxon>Eukaryota</taxon>
        <taxon>Viridiplantae</taxon>
        <taxon>Streptophyta</taxon>
        <taxon>Embryophyta</taxon>
        <taxon>Tracheophyta</taxon>
        <taxon>Spermatophyta</taxon>
        <taxon>Magnoliopsida</taxon>
        <taxon>Liliopsida</taxon>
        <taxon>Acoraceae</taxon>
        <taxon>Acorus</taxon>
    </lineage>
</organism>
<dbReference type="GO" id="GO:0005886">
    <property type="term" value="C:plasma membrane"/>
    <property type="evidence" value="ECO:0007669"/>
    <property type="project" value="UniProtKB-SubCell"/>
</dbReference>
<feature type="transmembrane region" description="Helical" evidence="10">
    <location>
        <begin position="354"/>
        <end position="374"/>
    </location>
</feature>
<keyword evidence="7 10" id="KW-0472">Membrane</keyword>
<evidence type="ECO:0000256" key="1">
    <source>
        <dbReference type="ARBA" id="ARBA00004651"/>
    </source>
</evidence>
<accession>A0AAV9D5N3</accession>
<feature type="transmembrane region" description="Helical" evidence="10">
    <location>
        <begin position="311"/>
        <end position="333"/>
    </location>
</feature>
<evidence type="ECO:0000256" key="7">
    <source>
        <dbReference type="ARBA" id="ARBA00023136"/>
    </source>
</evidence>
<dbReference type="GO" id="GO:0015171">
    <property type="term" value="F:amino acid transmembrane transporter activity"/>
    <property type="evidence" value="ECO:0007669"/>
    <property type="project" value="UniProtKB-ARBA"/>
</dbReference>
<keyword evidence="2" id="KW-0813">Transport</keyword>
<feature type="transmembrane region" description="Helical" evidence="10">
    <location>
        <begin position="65"/>
        <end position="86"/>
    </location>
</feature>
<feature type="transmembrane region" description="Helical" evidence="10">
    <location>
        <begin position="380"/>
        <end position="399"/>
    </location>
</feature>
<gene>
    <name evidence="12" type="primary">LHT1</name>
    <name evidence="12" type="ORF">QJS10_CPA16g00237</name>
</gene>
<name>A0AAV9D5N3_ACOCL</name>
<evidence type="ECO:0000256" key="4">
    <source>
        <dbReference type="ARBA" id="ARBA00022692"/>
    </source>
</evidence>
<evidence type="ECO:0000256" key="8">
    <source>
        <dbReference type="ARBA" id="ARBA00061463"/>
    </source>
</evidence>
<feature type="region of interest" description="Disordered" evidence="9">
    <location>
        <begin position="1"/>
        <end position="22"/>
    </location>
</feature>
<dbReference type="AlphaFoldDB" id="A0AAV9D5N3"/>
<dbReference type="FunFam" id="1.20.1740.10:FF:000033">
    <property type="entry name" value="Lysine histidine transporter 1"/>
    <property type="match status" value="1"/>
</dbReference>
<feature type="transmembrane region" description="Helical" evidence="10">
    <location>
        <begin position="39"/>
        <end position="58"/>
    </location>
</feature>
<protein>
    <submittedName>
        <fullName evidence="12">Lysine histidine transporter 1</fullName>
    </submittedName>
</protein>